<dbReference type="CDD" id="cd00321">
    <property type="entry name" value="SO_family_Moco"/>
    <property type="match status" value="1"/>
</dbReference>
<keyword evidence="1" id="KW-1133">Transmembrane helix</keyword>
<feature type="transmembrane region" description="Helical" evidence="1">
    <location>
        <begin position="107"/>
        <end position="128"/>
    </location>
</feature>
<keyword evidence="1" id="KW-0812">Transmembrane</keyword>
<sequence length="374" mass="40550">MKLPVPKEESFTSAAHSERVTARIGLALAVTFTTCFVTGLISHLIQHPPGWFFWPSSPVWLYRVTQGAHVISGIASIPLLLAKLWSVYPKLFGRPLVRSLPHALERLSILVLSASAFFELLTGLFNVAQNYPWNFYFPEVHYAVAWIAIGSVLVHIAVKLPVVRRALSKVDTEPELARDGLSRRGFLRTTWLTTGVAVVATAGATVPFLRGVSTLSWRSGKGPQRVPVNRSAAGAAVIPAALSPDWRLEVVSAKGTKRFSLAELTALPQTTAELPIACVEGWSQSATWTGVSFPDLLKAAGSEPGRDASITSLEKNGIYATSVLPGEHTKDARTLLALRLNGEVLDLDHGYPCRVIAPNRPGVLQTKWVSGVRV</sequence>
<dbReference type="Proteomes" id="UP001501116">
    <property type="component" value="Unassembled WGS sequence"/>
</dbReference>
<evidence type="ECO:0000256" key="1">
    <source>
        <dbReference type="SAM" id="Phobius"/>
    </source>
</evidence>
<dbReference type="PANTHER" id="PTHR43032">
    <property type="entry name" value="PROTEIN-METHIONINE-SULFOXIDE REDUCTASE"/>
    <property type="match status" value="1"/>
</dbReference>
<dbReference type="InterPro" id="IPR000572">
    <property type="entry name" value="OxRdtase_Mopterin-bd_dom"/>
</dbReference>
<name>A0ABN2RN13_9PSEU</name>
<dbReference type="PANTHER" id="PTHR43032:SF2">
    <property type="entry name" value="BLL0505 PROTEIN"/>
    <property type="match status" value="1"/>
</dbReference>
<feature type="transmembrane region" description="Helical" evidence="1">
    <location>
        <begin position="191"/>
        <end position="209"/>
    </location>
</feature>
<proteinExistence type="predicted"/>
<evidence type="ECO:0000313" key="3">
    <source>
        <dbReference type="EMBL" id="GAA1971957.1"/>
    </source>
</evidence>
<dbReference type="RefSeq" id="WP_344424361.1">
    <property type="nucleotide sequence ID" value="NZ_BAAANN010000022.1"/>
</dbReference>
<dbReference type="Gene3D" id="3.90.420.10">
    <property type="entry name" value="Oxidoreductase, molybdopterin-binding domain"/>
    <property type="match status" value="1"/>
</dbReference>
<evidence type="ECO:0000313" key="4">
    <source>
        <dbReference type="Proteomes" id="UP001501116"/>
    </source>
</evidence>
<keyword evidence="4" id="KW-1185">Reference proteome</keyword>
<dbReference type="InterPro" id="IPR016174">
    <property type="entry name" value="Di-haem_cyt_TM"/>
</dbReference>
<dbReference type="InterPro" id="IPR036374">
    <property type="entry name" value="OxRdtase_Mopterin-bd_sf"/>
</dbReference>
<organism evidence="3 4">
    <name type="scientific">Amycolatopsis minnesotensis</name>
    <dbReference type="NCBI Taxonomy" id="337894"/>
    <lineage>
        <taxon>Bacteria</taxon>
        <taxon>Bacillati</taxon>
        <taxon>Actinomycetota</taxon>
        <taxon>Actinomycetes</taxon>
        <taxon>Pseudonocardiales</taxon>
        <taxon>Pseudonocardiaceae</taxon>
        <taxon>Amycolatopsis</taxon>
    </lineage>
</organism>
<accession>A0ABN2RN13</accession>
<feature type="transmembrane region" description="Helical" evidence="1">
    <location>
        <begin position="20"/>
        <end position="46"/>
    </location>
</feature>
<feature type="transmembrane region" description="Helical" evidence="1">
    <location>
        <begin position="140"/>
        <end position="158"/>
    </location>
</feature>
<dbReference type="EMBL" id="BAAANN010000022">
    <property type="protein sequence ID" value="GAA1971957.1"/>
    <property type="molecule type" value="Genomic_DNA"/>
</dbReference>
<dbReference type="PRINTS" id="PR00407">
    <property type="entry name" value="EUMOPTERIN"/>
</dbReference>
<feature type="domain" description="Oxidoreductase molybdopterin-binding" evidence="2">
    <location>
        <begin position="239"/>
        <end position="374"/>
    </location>
</feature>
<evidence type="ECO:0000259" key="2">
    <source>
        <dbReference type="Pfam" id="PF00174"/>
    </source>
</evidence>
<gene>
    <name evidence="3" type="ORF">GCM10009754_53030</name>
</gene>
<keyword evidence="1" id="KW-0472">Membrane</keyword>
<dbReference type="InterPro" id="IPR008335">
    <property type="entry name" value="Mopterin_OxRdtase_euk"/>
</dbReference>
<dbReference type="SUPFAM" id="SSF56524">
    <property type="entry name" value="Oxidoreductase molybdopterin-binding domain"/>
    <property type="match status" value="1"/>
</dbReference>
<reference evidence="3 4" key="1">
    <citation type="journal article" date="2019" name="Int. J. Syst. Evol. Microbiol.">
        <title>The Global Catalogue of Microorganisms (GCM) 10K type strain sequencing project: providing services to taxonomists for standard genome sequencing and annotation.</title>
        <authorList>
            <consortium name="The Broad Institute Genomics Platform"/>
            <consortium name="The Broad Institute Genome Sequencing Center for Infectious Disease"/>
            <person name="Wu L."/>
            <person name="Ma J."/>
        </authorList>
    </citation>
    <scope>NUCLEOTIDE SEQUENCE [LARGE SCALE GENOMIC DNA]</scope>
    <source>
        <strain evidence="3 4">JCM 14545</strain>
    </source>
</reference>
<feature type="transmembrane region" description="Helical" evidence="1">
    <location>
        <begin position="66"/>
        <end position="86"/>
    </location>
</feature>
<comment type="caution">
    <text evidence="3">The sequence shown here is derived from an EMBL/GenBank/DDBJ whole genome shotgun (WGS) entry which is preliminary data.</text>
</comment>
<protein>
    <submittedName>
        <fullName evidence="3">Molybdopterin-dependent oxidoreductase</fullName>
    </submittedName>
</protein>
<dbReference type="SUPFAM" id="SSF81342">
    <property type="entry name" value="Transmembrane di-heme cytochromes"/>
    <property type="match status" value="1"/>
</dbReference>
<dbReference type="Pfam" id="PF00174">
    <property type="entry name" value="Oxidored_molyb"/>
    <property type="match status" value="1"/>
</dbReference>